<keyword evidence="6" id="KW-0862">Zinc</keyword>
<dbReference type="Pfam" id="PF00096">
    <property type="entry name" value="zf-C2H2"/>
    <property type="match status" value="2"/>
</dbReference>
<dbReference type="PROSITE" id="PS50157">
    <property type="entry name" value="ZINC_FINGER_C2H2_2"/>
    <property type="match status" value="3"/>
</dbReference>
<dbReference type="GO" id="GO:0000978">
    <property type="term" value="F:RNA polymerase II cis-regulatory region sequence-specific DNA binding"/>
    <property type="evidence" value="ECO:0007669"/>
    <property type="project" value="TreeGrafter"/>
</dbReference>
<dbReference type="SMART" id="SM00355">
    <property type="entry name" value="ZnF_C2H2"/>
    <property type="match status" value="3"/>
</dbReference>
<comment type="similarity">
    <text evidence="2">Belongs to the krueppel C2H2-type zinc-finger protein family.</text>
</comment>
<feature type="domain" description="C2H2-type" evidence="9">
    <location>
        <begin position="140"/>
        <end position="167"/>
    </location>
</feature>
<evidence type="ECO:0000256" key="8">
    <source>
        <dbReference type="PROSITE-ProRule" id="PRU00042"/>
    </source>
</evidence>
<comment type="subcellular location">
    <subcellularLocation>
        <location evidence="1">Nucleus</location>
    </subcellularLocation>
</comment>
<comment type="caution">
    <text evidence="10">The sequence shown here is derived from an EMBL/GenBank/DDBJ whole genome shotgun (WGS) entry which is preliminary data.</text>
</comment>
<dbReference type="Gene3D" id="3.30.160.60">
    <property type="entry name" value="Classic Zinc Finger"/>
    <property type="match status" value="4"/>
</dbReference>
<dbReference type="PROSITE" id="PS00028">
    <property type="entry name" value="ZINC_FINGER_C2H2_1"/>
    <property type="match status" value="3"/>
</dbReference>
<protein>
    <recommendedName>
        <fullName evidence="9">C2H2-type domain-containing protein</fullName>
    </recommendedName>
</protein>
<keyword evidence="7" id="KW-0539">Nucleus</keyword>
<evidence type="ECO:0000256" key="5">
    <source>
        <dbReference type="ARBA" id="ARBA00022771"/>
    </source>
</evidence>
<dbReference type="GO" id="GO:0008270">
    <property type="term" value="F:zinc ion binding"/>
    <property type="evidence" value="ECO:0007669"/>
    <property type="project" value="UniProtKB-KW"/>
</dbReference>
<dbReference type="SUPFAM" id="SSF57667">
    <property type="entry name" value="beta-beta-alpha zinc fingers"/>
    <property type="match status" value="2"/>
</dbReference>
<dbReference type="FunFam" id="3.30.160.60:FF:000151">
    <property type="entry name" value="Zinc finger and SCAN domain-containing 21"/>
    <property type="match status" value="1"/>
</dbReference>
<name>A0AAV2SEJ7_MEGNR</name>
<feature type="non-terminal residue" evidence="10">
    <location>
        <position position="210"/>
    </location>
</feature>
<evidence type="ECO:0000259" key="9">
    <source>
        <dbReference type="PROSITE" id="PS50157"/>
    </source>
</evidence>
<feature type="domain" description="C2H2-type" evidence="9">
    <location>
        <begin position="168"/>
        <end position="195"/>
    </location>
</feature>
<dbReference type="AlphaFoldDB" id="A0AAV2SEJ7"/>
<evidence type="ECO:0000256" key="2">
    <source>
        <dbReference type="ARBA" id="ARBA00006991"/>
    </source>
</evidence>
<evidence type="ECO:0000256" key="6">
    <source>
        <dbReference type="ARBA" id="ARBA00022833"/>
    </source>
</evidence>
<evidence type="ECO:0000313" key="10">
    <source>
        <dbReference type="EMBL" id="CAL4175974.1"/>
    </source>
</evidence>
<dbReference type="InterPro" id="IPR036236">
    <property type="entry name" value="Znf_C2H2_sf"/>
</dbReference>
<dbReference type="GO" id="GO:0000981">
    <property type="term" value="F:DNA-binding transcription factor activity, RNA polymerase II-specific"/>
    <property type="evidence" value="ECO:0007669"/>
    <property type="project" value="TreeGrafter"/>
</dbReference>
<dbReference type="GO" id="GO:0000122">
    <property type="term" value="P:negative regulation of transcription by RNA polymerase II"/>
    <property type="evidence" value="ECO:0007669"/>
    <property type="project" value="UniProtKB-ARBA"/>
</dbReference>
<dbReference type="FunFam" id="3.30.160.60:FF:002343">
    <property type="entry name" value="Zinc finger protein 33A"/>
    <property type="match status" value="1"/>
</dbReference>
<evidence type="ECO:0000313" key="11">
    <source>
        <dbReference type="Proteomes" id="UP001497623"/>
    </source>
</evidence>
<gene>
    <name evidence="10" type="ORF">MNOR_LOCUS34705</name>
</gene>
<dbReference type="GO" id="GO:0045595">
    <property type="term" value="P:regulation of cell differentiation"/>
    <property type="evidence" value="ECO:0007669"/>
    <property type="project" value="UniProtKB-ARBA"/>
</dbReference>
<sequence length="210" mass="24220">MDNLKMPKQEMPSQEVNYLGVKIEKRPKEEVLSEYNIFTESGIVQDNAFNPIGSMVVSGKTTIKQELAQTKIDHIELKIKTDAYNSSTKSFASTEFSQLVLHQKSHTDKKAFQCTLCDKLFTQRYNLVRHQQIHTGERPFQCTKCDKSFIQRSNLTVHQLKHTGEKPFQCCKCNKSFTCKAHLLLHQKIHTGEKAFQCTQCDKSFIQRSN</sequence>
<dbReference type="InterPro" id="IPR013087">
    <property type="entry name" value="Znf_C2H2_type"/>
</dbReference>
<feature type="domain" description="C2H2-type" evidence="9">
    <location>
        <begin position="112"/>
        <end position="139"/>
    </location>
</feature>
<proteinExistence type="inferred from homology"/>
<organism evidence="10 11">
    <name type="scientific">Meganyctiphanes norvegica</name>
    <name type="common">Northern krill</name>
    <name type="synonym">Thysanopoda norvegica</name>
    <dbReference type="NCBI Taxonomy" id="48144"/>
    <lineage>
        <taxon>Eukaryota</taxon>
        <taxon>Metazoa</taxon>
        <taxon>Ecdysozoa</taxon>
        <taxon>Arthropoda</taxon>
        <taxon>Crustacea</taxon>
        <taxon>Multicrustacea</taxon>
        <taxon>Malacostraca</taxon>
        <taxon>Eumalacostraca</taxon>
        <taxon>Eucarida</taxon>
        <taxon>Euphausiacea</taxon>
        <taxon>Euphausiidae</taxon>
        <taxon>Meganyctiphanes</taxon>
    </lineage>
</organism>
<dbReference type="Proteomes" id="UP001497623">
    <property type="component" value="Unassembled WGS sequence"/>
</dbReference>
<dbReference type="FunFam" id="3.30.160.60:FF:000912">
    <property type="entry name" value="Zinc finger protein 660"/>
    <property type="match status" value="1"/>
</dbReference>
<keyword evidence="3" id="KW-0479">Metal-binding</keyword>
<dbReference type="FunFam" id="3.30.160.60:FF:000624">
    <property type="entry name" value="zinc finger protein 697"/>
    <property type="match status" value="1"/>
</dbReference>
<reference evidence="10 11" key="1">
    <citation type="submission" date="2024-05" db="EMBL/GenBank/DDBJ databases">
        <authorList>
            <person name="Wallberg A."/>
        </authorList>
    </citation>
    <scope>NUCLEOTIDE SEQUENCE [LARGE SCALE GENOMIC DNA]</scope>
</reference>
<accession>A0AAV2SEJ7</accession>
<evidence type="ECO:0000256" key="3">
    <source>
        <dbReference type="ARBA" id="ARBA00022723"/>
    </source>
</evidence>
<dbReference type="PANTHER" id="PTHR23226:SF416">
    <property type="entry name" value="FI01424P"/>
    <property type="match status" value="1"/>
</dbReference>
<dbReference type="PANTHER" id="PTHR23226">
    <property type="entry name" value="ZINC FINGER AND SCAN DOMAIN-CONTAINING"/>
    <property type="match status" value="1"/>
</dbReference>
<keyword evidence="5 8" id="KW-0863">Zinc-finger</keyword>
<evidence type="ECO:0000256" key="1">
    <source>
        <dbReference type="ARBA" id="ARBA00004123"/>
    </source>
</evidence>
<dbReference type="GO" id="GO:0005634">
    <property type="term" value="C:nucleus"/>
    <property type="evidence" value="ECO:0007669"/>
    <property type="project" value="UniProtKB-SubCell"/>
</dbReference>
<dbReference type="EMBL" id="CAXKWB010054515">
    <property type="protein sequence ID" value="CAL4175974.1"/>
    <property type="molecule type" value="Genomic_DNA"/>
</dbReference>
<evidence type="ECO:0000256" key="7">
    <source>
        <dbReference type="ARBA" id="ARBA00023242"/>
    </source>
</evidence>
<evidence type="ECO:0000256" key="4">
    <source>
        <dbReference type="ARBA" id="ARBA00022737"/>
    </source>
</evidence>
<keyword evidence="11" id="KW-1185">Reference proteome</keyword>
<keyword evidence="4" id="KW-0677">Repeat</keyword>